<gene>
    <name evidence="2" type="ORF">DXZ20_17665</name>
</gene>
<name>A0A6M0RMR9_9CYAN</name>
<sequence length="188" mass="20933">MSMQVIVSALSRSQHRLWIVFFGLLLSSCQSQAIPPKRVINIQQQWELEPGDKIADHLVVGSLGDISIQLKHQPLRAPFPGKVEPSTFEQCVIYSTPEVPAYLFRFCGLQRPRLGNIKAGQTMGGGRHIQFATLRRQPDGTWIIVEPSTGVLERAISQHNPGRSPTKDETNQDQAQSPQTQKGKKSVN</sequence>
<protein>
    <submittedName>
        <fullName evidence="2">Uncharacterized protein</fullName>
    </submittedName>
</protein>
<dbReference type="Proteomes" id="UP000481033">
    <property type="component" value="Unassembled WGS sequence"/>
</dbReference>
<proteinExistence type="predicted"/>
<dbReference type="EMBL" id="QXHD01000004">
    <property type="protein sequence ID" value="NEZ57469.1"/>
    <property type="molecule type" value="Genomic_DNA"/>
</dbReference>
<accession>A0A6M0RMR9</accession>
<feature type="compositionally biased region" description="Polar residues" evidence="1">
    <location>
        <begin position="172"/>
        <end position="181"/>
    </location>
</feature>
<dbReference type="AlphaFoldDB" id="A0A6M0RMR9"/>
<keyword evidence="3" id="KW-1185">Reference proteome</keyword>
<evidence type="ECO:0000313" key="2">
    <source>
        <dbReference type="EMBL" id="NEZ57469.1"/>
    </source>
</evidence>
<comment type="caution">
    <text evidence="2">The sequence shown here is derived from an EMBL/GenBank/DDBJ whole genome shotgun (WGS) entry which is preliminary data.</text>
</comment>
<organism evidence="2 3">
    <name type="scientific">Adonisia turfae CCMR0081</name>
    <dbReference type="NCBI Taxonomy" id="2292702"/>
    <lineage>
        <taxon>Bacteria</taxon>
        <taxon>Bacillati</taxon>
        <taxon>Cyanobacteriota</taxon>
        <taxon>Adonisia</taxon>
        <taxon>Adonisia turfae</taxon>
    </lineage>
</organism>
<evidence type="ECO:0000313" key="3">
    <source>
        <dbReference type="Proteomes" id="UP000481033"/>
    </source>
</evidence>
<feature type="region of interest" description="Disordered" evidence="1">
    <location>
        <begin position="155"/>
        <end position="188"/>
    </location>
</feature>
<evidence type="ECO:0000256" key="1">
    <source>
        <dbReference type="SAM" id="MobiDB-lite"/>
    </source>
</evidence>
<dbReference type="RefSeq" id="WP_163699561.1">
    <property type="nucleotide sequence ID" value="NZ_QXHD01000004.1"/>
</dbReference>
<reference evidence="2 3" key="1">
    <citation type="journal article" date="2020" name="Microb. Ecol.">
        <title>Ecogenomics of the Marine Benthic Filamentous Cyanobacterium Adonisia.</title>
        <authorList>
            <person name="Walter J.M."/>
            <person name="Coutinho F.H."/>
            <person name="Leomil L."/>
            <person name="Hargreaves P.I."/>
            <person name="Campeao M.E."/>
            <person name="Vieira V.V."/>
            <person name="Silva B.S."/>
            <person name="Fistarol G.O."/>
            <person name="Salomon P.S."/>
            <person name="Sawabe T."/>
            <person name="Mino S."/>
            <person name="Hosokawa M."/>
            <person name="Miyashita H."/>
            <person name="Maruyama F."/>
            <person name="van Verk M.C."/>
            <person name="Dutilh B.E."/>
            <person name="Thompson C.C."/>
            <person name="Thompson F.L."/>
        </authorList>
    </citation>
    <scope>NUCLEOTIDE SEQUENCE [LARGE SCALE GENOMIC DNA]</scope>
    <source>
        <strain evidence="2 3">CCMR0081</strain>
    </source>
</reference>